<dbReference type="PROSITE" id="PS51273">
    <property type="entry name" value="GATASE_TYPE_1"/>
    <property type="match status" value="1"/>
</dbReference>
<dbReference type="InterPro" id="IPR033949">
    <property type="entry name" value="CobQ_GATase1"/>
</dbReference>
<comment type="pathway">
    <text evidence="2">Cell wall biogenesis; peptidoglycan biosynthesis.</text>
</comment>
<dbReference type="CDD" id="cd01750">
    <property type="entry name" value="GATase1_CobQ"/>
    <property type="match status" value="1"/>
</dbReference>
<dbReference type="EC" id="3.5.1.2" evidence="2"/>
<dbReference type="GO" id="GO:0009252">
    <property type="term" value="P:peptidoglycan biosynthetic process"/>
    <property type="evidence" value="ECO:0007669"/>
    <property type="project" value="UniProtKB-UniRule"/>
</dbReference>
<keyword evidence="2" id="KW-0573">Peptidoglycan synthesis</keyword>
<evidence type="ECO:0000256" key="2">
    <source>
        <dbReference type="HAMAP-Rule" id="MF_02213"/>
    </source>
</evidence>
<dbReference type="InterPro" id="IPR011698">
    <property type="entry name" value="GATase_3"/>
</dbReference>
<dbReference type="PANTHER" id="PTHR21343:SF9">
    <property type="entry name" value="LIPID II ISOGLUTAMINYL SYNTHASE (GLUTAMINE-HYDROLYZING) SUBUNIT GATD"/>
    <property type="match status" value="1"/>
</dbReference>
<name>A0A6G8AZ88_9LACO</name>
<dbReference type="GO" id="GO:0009236">
    <property type="term" value="P:cobalamin biosynthetic process"/>
    <property type="evidence" value="ECO:0007669"/>
    <property type="project" value="InterPro"/>
</dbReference>
<dbReference type="Gene3D" id="3.40.50.880">
    <property type="match status" value="1"/>
</dbReference>
<organism evidence="4 5">
    <name type="scientific">Weissella coleopterorum</name>
    <dbReference type="NCBI Taxonomy" id="2714949"/>
    <lineage>
        <taxon>Bacteria</taxon>
        <taxon>Bacillati</taxon>
        <taxon>Bacillota</taxon>
        <taxon>Bacilli</taxon>
        <taxon>Lactobacillales</taxon>
        <taxon>Lactobacillaceae</taxon>
        <taxon>Weissella</taxon>
    </lineage>
</organism>
<dbReference type="HAMAP" id="MF_02213">
    <property type="entry name" value="Lipid_II_synth_GatD"/>
    <property type="match status" value="1"/>
</dbReference>
<evidence type="ECO:0000256" key="1">
    <source>
        <dbReference type="ARBA" id="ARBA00022962"/>
    </source>
</evidence>
<keyword evidence="2" id="KW-0961">Cell wall biogenesis/degradation</keyword>
<keyword evidence="4" id="KW-0808">Transferase</keyword>
<dbReference type="AlphaFoldDB" id="A0A6G8AZ88"/>
<comment type="function">
    <text evidence="2">The lipid II isoglutaminyl synthase complex catalyzes the formation of alpha-D-isoglutamine in the cell wall lipid II stem peptide. The GatD subunit catalyzes the hydrolysis of glutamine to glutamate and ammonia. The resulting ammonia molecule is channeled to the active site of MurT.</text>
</comment>
<dbReference type="EC" id="6.3.5.13" evidence="2"/>
<dbReference type="InterPro" id="IPR029062">
    <property type="entry name" value="Class_I_gatase-like"/>
</dbReference>
<feature type="domain" description="CobB/CobQ-like glutamine amidotransferase" evidence="3">
    <location>
        <begin position="9"/>
        <end position="202"/>
    </location>
</feature>
<keyword evidence="2" id="KW-0378">Hydrolase</keyword>
<dbReference type="GO" id="GO:0140282">
    <property type="term" value="F:carbon-nitrogen ligase activity on lipid II"/>
    <property type="evidence" value="ECO:0007669"/>
    <property type="project" value="UniProtKB-UniRule"/>
</dbReference>
<protein>
    <recommendedName>
        <fullName evidence="2">Lipid II isoglutaminyl synthase (glutamine-hydrolyzing) subunit GatD</fullName>
        <ecNumber evidence="2">6.3.5.13</ecNumber>
    </recommendedName>
    <alternativeName>
        <fullName evidence="2">Lipid II isoglutaminyl synthase glutaminase subunit</fullName>
        <ecNumber evidence="2">3.5.1.2</ecNumber>
    </alternativeName>
</protein>
<dbReference type="InterPro" id="IPR043702">
    <property type="entry name" value="Lipid_II_synth_GatD"/>
</dbReference>
<evidence type="ECO:0000313" key="5">
    <source>
        <dbReference type="Proteomes" id="UP000500741"/>
    </source>
</evidence>
<dbReference type="Pfam" id="PF07685">
    <property type="entry name" value="GATase_3"/>
    <property type="match status" value="1"/>
</dbReference>
<evidence type="ECO:0000259" key="3">
    <source>
        <dbReference type="Pfam" id="PF07685"/>
    </source>
</evidence>
<dbReference type="SUPFAM" id="SSF52317">
    <property type="entry name" value="Class I glutamine amidotransferase-like"/>
    <property type="match status" value="1"/>
</dbReference>
<keyword evidence="1 2" id="KW-0315">Glutamine amidotransferase</keyword>
<dbReference type="Proteomes" id="UP000500741">
    <property type="component" value="Chromosome"/>
</dbReference>
<dbReference type="UniPathway" id="UPA00219"/>
<accession>A0A6G8AZ88</accession>
<dbReference type="GO" id="GO:0016740">
    <property type="term" value="F:transferase activity"/>
    <property type="evidence" value="ECO:0007669"/>
    <property type="project" value="UniProtKB-KW"/>
</dbReference>
<comment type="subunit">
    <text evidence="2">Forms a heterodimer with MurT.</text>
</comment>
<dbReference type="GO" id="GO:0071555">
    <property type="term" value="P:cell wall organization"/>
    <property type="evidence" value="ECO:0007669"/>
    <property type="project" value="UniProtKB-KW"/>
</dbReference>
<gene>
    <name evidence="2" type="primary">gatD</name>
    <name evidence="4" type="ORF">G7084_01940</name>
</gene>
<comment type="catalytic activity">
    <reaction evidence="2">
        <text>L-glutamine + H2O = L-glutamate + NH4(+)</text>
        <dbReference type="Rhea" id="RHEA:15889"/>
        <dbReference type="ChEBI" id="CHEBI:15377"/>
        <dbReference type="ChEBI" id="CHEBI:28938"/>
        <dbReference type="ChEBI" id="CHEBI:29985"/>
        <dbReference type="ChEBI" id="CHEBI:58359"/>
        <dbReference type="EC" id="3.5.1.2"/>
    </reaction>
</comment>
<dbReference type="KEGG" id="wco:G7084_01940"/>
<dbReference type="PROSITE" id="PS51274">
    <property type="entry name" value="GATASE_COBBQ"/>
    <property type="match status" value="1"/>
</dbReference>
<evidence type="ECO:0000313" key="4">
    <source>
        <dbReference type="EMBL" id="QIL50193.1"/>
    </source>
</evidence>
<keyword evidence="2" id="KW-0436">Ligase</keyword>
<comment type="catalytic activity">
    <reaction evidence="2">
        <text>beta-D-GlcNAc-(1-&gt;4)-Mur2Ac(oyl-L-Ala-gamma-D-Glu-L-Lys-D-Ala-D-Ala)-di-trans,octa-cis-undecaprenyl diphosphate + L-glutamine + ATP + H2O = beta-D-GlcNAc-(1-&gt;4)-Mur2Ac(oyl-L-Ala-D-isoglutaminyl-L-Lys-D-Ala-D-Ala)-di-trans,octa-cis-undecaprenyl diphosphate + L-glutamate + ADP + phosphate + H(+)</text>
        <dbReference type="Rhea" id="RHEA:57928"/>
        <dbReference type="ChEBI" id="CHEBI:15377"/>
        <dbReference type="ChEBI" id="CHEBI:15378"/>
        <dbReference type="ChEBI" id="CHEBI:29985"/>
        <dbReference type="ChEBI" id="CHEBI:30616"/>
        <dbReference type="ChEBI" id="CHEBI:43474"/>
        <dbReference type="ChEBI" id="CHEBI:58359"/>
        <dbReference type="ChEBI" id="CHEBI:60033"/>
        <dbReference type="ChEBI" id="CHEBI:62233"/>
        <dbReference type="ChEBI" id="CHEBI:456216"/>
        <dbReference type="EC" id="6.3.5.13"/>
    </reaction>
</comment>
<sequence>MAEFQLNTAHLYADLMNTYGDYGNLVALRYYAKQMGVAFQTTTVSIGDQFDADAYDFVLFGGGQDYEEQVVAADLPTKATAIKQYIEADGPFLGVCGGFQLLGEYFLLADGTRVEGISAMHHYTLNQPHSRFTGNVQIKNEETGQIYNGFENHQGRTFIADDERPLGTIIQGNGNNGEDGGEGLIYKNVFGTYFHGPVLTRNGNLALRILQIALERKYPAVDWASQITKIEPESF</sequence>
<dbReference type="PANTHER" id="PTHR21343">
    <property type="entry name" value="DETHIOBIOTIN SYNTHETASE"/>
    <property type="match status" value="1"/>
</dbReference>
<feature type="binding site" evidence="2">
    <location>
        <position position="131"/>
    </location>
    <ligand>
        <name>substrate</name>
    </ligand>
</feature>
<comment type="similarity">
    <text evidence="2">Belongs to the CobB/CobQ family. GatD subfamily.</text>
</comment>
<keyword evidence="2" id="KW-0133">Cell shape</keyword>
<dbReference type="GO" id="GO:0004359">
    <property type="term" value="F:glutaminase activity"/>
    <property type="evidence" value="ECO:0007669"/>
    <property type="project" value="UniProtKB-UniRule"/>
</dbReference>
<feature type="active site" description="Nucleophile" evidence="2">
    <location>
        <position position="96"/>
    </location>
</feature>
<dbReference type="GO" id="GO:0008360">
    <property type="term" value="P:regulation of cell shape"/>
    <property type="evidence" value="ECO:0007669"/>
    <property type="project" value="UniProtKB-KW"/>
</dbReference>
<proteinExistence type="inferred from homology"/>
<keyword evidence="5" id="KW-1185">Reference proteome</keyword>
<reference evidence="4 5" key="1">
    <citation type="submission" date="2020-03" db="EMBL/GenBank/DDBJ databases">
        <title>Weissella sp. nov., isolated from Cybister lewisianus.</title>
        <authorList>
            <person name="Hyun D.-W."/>
            <person name="Bae J.-W."/>
        </authorList>
    </citation>
    <scope>NUCLEOTIDE SEQUENCE [LARGE SCALE GENOMIC DNA]</scope>
    <source>
        <strain evidence="4 5">HDW19</strain>
    </source>
</reference>
<feature type="active site" evidence="2">
    <location>
        <position position="195"/>
    </location>
</feature>
<dbReference type="RefSeq" id="WP_166009555.1">
    <property type="nucleotide sequence ID" value="NZ_CP049888.1"/>
</dbReference>
<dbReference type="EMBL" id="CP049888">
    <property type="protein sequence ID" value="QIL50193.1"/>
    <property type="molecule type" value="Genomic_DNA"/>
</dbReference>